<keyword evidence="3" id="KW-1185">Reference proteome</keyword>
<evidence type="ECO:0000313" key="2">
    <source>
        <dbReference type="EMBL" id="QHS63945.1"/>
    </source>
</evidence>
<dbReference type="Proteomes" id="UP000476411">
    <property type="component" value="Chromosome"/>
</dbReference>
<proteinExistence type="predicted"/>
<accession>A0A6B9ZQM8</accession>
<dbReference type="AlphaFoldDB" id="A0A6B9ZQM8"/>
<dbReference type="KEGG" id="chih:GWR21_05950"/>
<protein>
    <submittedName>
        <fullName evidence="2">IS66 family transposase</fullName>
    </submittedName>
</protein>
<name>A0A6B9ZQM8_9BACT</name>
<dbReference type="InterPro" id="IPR039552">
    <property type="entry name" value="IS66_C"/>
</dbReference>
<sequence length="72" mass="8238">MRATVIGGKNYLFAGSHESAKRIAMLYSLIGTCKLHNINPSLWLKDVLMVINDHPVNRIKELLPHIWITKQK</sequence>
<evidence type="ECO:0000313" key="3">
    <source>
        <dbReference type="Proteomes" id="UP000476411"/>
    </source>
</evidence>
<feature type="domain" description="Transposase IS66 C-terminal" evidence="1">
    <location>
        <begin position="28"/>
        <end position="65"/>
    </location>
</feature>
<reference evidence="2 3" key="1">
    <citation type="submission" date="2020-01" db="EMBL/GenBank/DDBJ databases">
        <title>Complete genome sequence of Chitinophaga sp. H33E-04 isolated from quinoa roots.</title>
        <authorList>
            <person name="Weon H.-Y."/>
            <person name="Lee S.A."/>
        </authorList>
    </citation>
    <scope>NUCLEOTIDE SEQUENCE [LARGE SCALE GENOMIC DNA]</scope>
    <source>
        <strain evidence="2 3">H33E-04</strain>
    </source>
</reference>
<evidence type="ECO:0000259" key="1">
    <source>
        <dbReference type="Pfam" id="PF13817"/>
    </source>
</evidence>
<organism evidence="2 3">
    <name type="scientific">Chitinophaga agri</name>
    <dbReference type="NCBI Taxonomy" id="2703787"/>
    <lineage>
        <taxon>Bacteria</taxon>
        <taxon>Pseudomonadati</taxon>
        <taxon>Bacteroidota</taxon>
        <taxon>Chitinophagia</taxon>
        <taxon>Chitinophagales</taxon>
        <taxon>Chitinophagaceae</taxon>
        <taxon>Chitinophaga</taxon>
    </lineage>
</organism>
<dbReference type="Pfam" id="PF13817">
    <property type="entry name" value="DDE_Tnp_IS66_C"/>
    <property type="match status" value="1"/>
</dbReference>
<gene>
    <name evidence="2" type="ORF">GWR21_05950</name>
</gene>
<dbReference type="EMBL" id="CP048113">
    <property type="protein sequence ID" value="QHS63945.1"/>
    <property type="molecule type" value="Genomic_DNA"/>
</dbReference>